<evidence type="ECO:0000313" key="6">
    <source>
        <dbReference type="Proteomes" id="UP000799538"/>
    </source>
</evidence>
<feature type="region of interest" description="Disordered" evidence="4">
    <location>
        <begin position="266"/>
        <end position="301"/>
    </location>
</feature>
<dbReference type="AlphaFoldDB" id="A0A6A6GLU3"/>
<feature type="compositionally biased region" description="Low complexity" evidence="4">
    <location>
        <begin position="368"/>
        <end position="378"/>
    </location>
</feature>
<dbReference type="PROSITE" id="PS50088">
    <property type="entry name" value="ANK_REPEAT"/>
    <property type="match status" value="1"/>
</dbReference>
<dbReference type="InterPro" id="IPR002110">
    <property type="entry name" value="Ankyrin_rpt"/>
</dbReference>
<sequence>MLLRQRHLSLVEFLIESHPQVLTWVDPARQTSNFHLLVSLGFSEVLQNVADHVTDAIKHNHRASEPHDPSLPSVTRDKPLLFTAVQRELSNIEVVRFLVETTQVDINEVYDYVPDLDELGYPTYADDEENIQDAPTVLHYVSRGKYWWHAGQCLPYLLKRPDIDVEARNKYGQTPLLLALSYNNMHSEACSRRLIESGANVKAVDNHGKTCLALAEGRTELPYKSGDDARMTYSISILASMYHAIVLSILAISTWLTHAQTTGHNLQTRTSSSAPSGSGSGHPPQIFQQVKPSPAKGTKPVIHHDFDDEVRRFKCYEPPDPVTQVRTEDLALEDECTNKGLCGCNNSQVFTCAVEGFKQKCASCKCDPPAYSSSGQSGPAPPSSAPPPYKPFRRTR</sequence>
<feature type="compositionally biased region" description="Low complexity" evidence="4">
    <location>
        <begin position="271"/>
        <end position="284"/>
    </location>
</feature>
<feature type="region of interest" description="Disordered" evidence="4">
    <location>
        <begin position="367"/>
        <end position="396"/>
    </location>
</feature>
<feature type="compositionally biased region" description="Pro residues" evidence="4">
    <location>
        <begin position="379"/>
        <end position="390"/>
    </location>
</feature>
<dbReference type="OrthoDB" id="21416at2759"/>
<dbReference type="InterPro" id="IPR036770">
    <property type="entry name" value="Ankyrin_rpt-contain_sf"/>
</dbReference>
<gene>
    <name evidence="5" type="ORF">BDZ85DRAFT_316201</name>
</gene>
<feature type="repeat" description="ANK" evidence="3">
    <location>
        <begin position="171"/>
        <end position="206"/>
    </location>
</feature>
<accession>A0A6A6GLU3</accession>
<dbReference type="Proteomes" id="UP000799538">
    <property type="component" value="Unassembled WGS sequence"/>
</dbReference>
<evidence type="ECO:0000256" key="4">
    <source>
        <dbReference type="SAM" id="MobiDB-lite"/>
    </source>
</evidence>
<dbReference type="PROSITE" id="PS50297">
    <property type="entry name" value="ANK_REP_REGION"/>
    <property type="match status" value="1"/>
</dbReference>
<name>A0A6A6GLU3_9PEZI</name>
<proteinExistence type="predicted"/>
<dbReference type="PANTHER" id="PTHR24173:SF74">
    <property type="entry name" value="ANKYRIN REPEAT DOMAIN-CONTAINING PROTEIN 16"/>
    <property type="match status" value="1"/>
</dbReference>
<evidence type="ECO:0000256" key="3">
    <source>
        <dbReference type="PROSITE-ProRule" id="PRU00023"/>
    </source>
</evidence>
<protein>
    <submittedName>
        <fullName evidence="5">Uncharacterized protein</fullName>
    </submittedName>
</protein>
<keyword evidence="6" id="KW-1185">Reference proteome</keyword>
<dbReference type="Pfam" id="PF00023">
    <property type="entry name" value="Ank"/>
    <property type="match status" value="1"/>
</dbReference>
<evidence type="ECO:0000256" key="1">
    <source>
        <dbReference type="ARBA" id="ARBA00022737"/>
    </source>
</evidence>
<reference evidence="6" key="1">
    <citation type="journal article" date="2020" name="Stud. Mycol.">
        <title>101 Dothideomycetes genomes: A test case for predicting lifestyles and emergence of pathogens.</title>
        <authorList>
            <person name="Haridas S."/>
            <person name="Albert R."/>
            <person name="Binder M."/>
            <person name="Bloem J."/>
            <person name="LaButti K."/>
            <person name="Salamov A."/>
            <person name="Andreopoulos B."/>
            <person name="Baker S."/>
            <person name="Barry K."/>
            <person name="Bills G."/>
            <person name="Bluhm B."/>
            <person name="Cannon C."/>
            <person name="Castanera R."/>
            <person name="Culley D."/>
            <person name="Daum C."/>
            <person name="Ezra D."/>
            <person name="Gonzalez J."/>
            <person name="Henrissat B."/>
            <person name="Kuo A."/>
            <person name="Liang C."/>
            <person name="Lipzen A."/>
            <person name="Lutzoni F."/>
            <person name="Magnuson J."/>
            <person name="Mondo S."/>
            <person name="Nolan M."/>
            <person name="Ohm R."/>
            <person name="Pangilinan J."/>
            <person name="Park H.-J."/>
            <person name="Ramirez L."/>
            <person name="Alfaro M."/>
            <person name="Sun H."/>
            <person name="Tritt A."/>
            <person name="Yoshinaga Y."/>
            <person name="Zwiers L.-H."/>
            <person name="Turgeon B."/>
            <person name="Goodwin S."/>
            <person name="Spatafora J."/>
            <person name="Crous P."/>
            <person name="Grigoriev I."/>
        </authorList>
    </citation>
    <scope>NUCLEOTIDE SEQUENCE [LARGE SCALE GENOMIC DNA]</scope>
    <source>
        <strain evidence="6">CECT 20119</strain>
    </source>
</reference>
<organism evidence="5 6">
    <name type="scientific">Elsinoe ampelina</name>
    <dbReference type="NCBI Taxonomy" id="302913"/>
    <lineage>
        <taxon>Eukaryota</taxon>
        <taxon>Fungi</taxon>
        <taxon>Dikarya</taxon>
        <taxon>Ascomycota</taxon>
        <taxon>Pezizomycotina</taxon>
        <taxon>Dothideomycetes</taxon>
        <taxon>Dothideomycetidae</taxon>
        <taxon>Myriangiales</taxon>
        <taxon>Elsinoaceae</taxon>
        <taxon>Elsinoe</taxon>
    </lineage>
</organism>
<evidence type="ECO:0000313" key="5">
    <source>
        <dbReference type="EMBL" id="KAF2226722.1"/>
    </source>
</evidence>
<evidence type="ECO:0000256" key="2">
    <source>
        <dbReference type="ARBA" id="ARBA00023043"/>
    </source>
</evidence>
<dbReference type="PANTHER" id="PTHR24173">
    <property type="entry name" value="ANKYRIN REPEAT CONTAINING"/>
    <property type="match status" value="1"/>
</dbReference>
<dbReference type="Gene3D" id="1.25.40.20">
    <property type="entry name" value="Ankyrin repeat-containing domain"/>
    <property type="match status" value="1"/>
</dbReference>
<keyword evidence="1" id="KW-0677">Repeat</keyword>
<dbReference type="SUPFAM" id="SSF48403">
    <property type="entry name" value="Ankyrin repeat"/>
    <property type="match status" value="1"/>
</dbReference>
<keyword evidence="2 3" id="KW-0040">ANK repeat</keyword>
<dbReference type="EMBL" id="ML992502">
    <property type="protein sequence ID" value="KAF2226722.1"/>
    <property type="molecule type" value="Genomic_DNA"/>
</dbReference>